<dbReference type="CDD" id="cd02961">
    <property type="entry name" value="PDI_a_family"/>
    <property type="match status" value="1"/>
</dbReference>
<dbReference type="EC" id="5.3.4.1" evidence="4"/>
<evidence type="ECO:0000256" key="2">
    <source>
        <dbReference type="ARBA" id="ARBA00004319"/>
    </source>
</evidence>
<dbReference type="EMBL" id="HBFN01037138">
    <property type="protein sequence ID" value="CAD8807885.1"/>
    <property type="molecule type" value="Transcribed_RNA"/>
</dbReference>
<feature type="domain" description="Thioredoxin" evidence="14">
    <location>
        <begin position="411"/>
        <end position="541"/>
    </location>
</feature>
<evidence type="ECO:0000256" key="5">
    <source>
        <dbReference type="ARBA" id="ARBA00022729"/>
    </source>
</evidence>
<evidence type="ECO:0000256" key="12">
    <source>
        <dbReference type="SAM" id="MobiDB-lite"/>
    </source>
</evidence>
<reference evidence="15" key="1">
    <citation type="submission" date="2021-01" db="EMBL/GenBank/DDBJ databases">
        <authorList>
            <person name="Corre E."/>
            <person name="Pelletier E."/>
            <person name="Niang G."/>
            <person name="Scheremetjew M."/>
            <person name="Finn R."/>
            <person name="Kale V."/>
            <person name="Holt S."/>
            <person name="Cochrane G."/>
            <person name="Meng A."/>
            <person name="Brown T."/>
            <person name="Cohen L."/>
        </authorList>
    </citation>
    <scope>NUCLEOTIDE SEQUENCE</scope>
    <source>
        <strain evidence="15">CCMP443</strain>
    </source>
</reference>
<dbReference type="PANTHER" id="PTHR18929:SF246">
    <property type="entry name" value="PROTEIN DISULFIDE ISOMERASE-LIKE 1-4"/>
    <property type="match status" value="1"/>
</dbReference>
<keyword evidence="9" id="KW-0413">Isomerase</keyword>
<organism evidence="15">
    <name type="scientific">Hemiselmis tepida</name>
    <dbReference type="NCBI Taxonomy" id="464990"/>
    <lineage>
        <taxon>Eukaryota</taxon>
        <taxon>Cryptophyceae</taxon>
        <taxon>Cryptomonadales</taxon>
        <taxon>Hemiselmidaceae</taxon>
        <taxon>Hemiselmis</taxon>
    </lineage>
</organism>
<evidence type="ECO:0000256" key="8">
    <source>
        <dbReference type="ARBA" id="ARBA00023157"/>
    </source>
</evidence>
<sequence>MRISRTTGVCILLLLLAGCFLSSTGAAKSKRSTKRGPDAFEEEIPGTNYAAQEEQGQCVGEHCQNGGEGDYQDDDGTAGDEGGEDEEDEGPPVDETHVLVLTKDNFHDEVKKHPFLLVEFYAPWCGHCKSIKPEYAKAADALVSVEPKVTLAKIDTIENEDIGKEFDIQGFPTLKWFVNGQVQESEMNERTADGIIKWCKKKSGNPAPLLDDKEKLAGVVDNSRFAVVGFFKGEAAGAAYDAFKKAATEDGRNEYFVVTDAALAKEHKVSKFPSVVFFRNFEEPRIDYSGKFEAQAIREAAQAQSMRTVIEFTQENGEEIFANELVKVLLFGPDRSKHATDDFLKLAKEFKGQYVFASVAGGSDPELWSYIGASDDGKAPELFLFYPEQGFKYKLQKPFAYKDAKQFLQDYQAGKVKPFTKSEEIKEGWDKGVVKELVGKQVPDLVAKKDKHYVVMVYAPWCGHCKTFMPKYDKAAAHFEAKYGDEIVFARMDGTANEIEGYNVQGFPTVLVYPKGVGEDGPTDVSQSTENLKDFAKEVRVACNLTAVKREGESEYEEAAKRFKAAVKKIKGSLHLSAQALNEAADQVEAAAANESG</sequence>
<dbReference type="GO" id="GO:0005788">
    <property type="term" value="C:endoplasmic reticulum lumen"/>
    <property type="evidence" value="ECO:0007669"/>
    <property type="project" value="UniProtKB-SubCell"/>
</dbReference>
<dbReference type="GO" id="GO:0034976">
    <property type="term" value="P:response to endoplasmic reticulum stress"/>
    <property type="evidence" value="ECO:0007669"/>
    <property type="project" value="TreeGrafter"/>
</dbReference>
<accession>A0A7S0Z3J6</accession>
<dbReference type="FunFam" id="3.40.30.10:FF:000107">
    <property type="entry name" value="Protein disulfide-isomerase 5-2"/>
    <property type="match status" value="1"/>
</dbReference>
<evidence type="ECO:0000256" key="13">
    <source>
        <dbReference type="SAM" id="SignalP"/>
    </source>
</evidence>
<evidence type="ECO:0000259" key="14">
    <source>
        <dbReference type="PROSITE" id="PS51352"/>
    </source>
</evidence>
<dbReference type="AlphaFoldDB" id="A0A7S0Z3J6"/>
<feature type="signal peptide" evidence="13">
    <location>
        <begin position="1"/>
        <end position="26"/>
    </location>
</feature>
<evidence type="ECO:0000256" key="11">
    <source>
        <dbReference type="PIRSR" id="PIRSR605792-51"/>
    </source>
</evidence>
<dbReference type="Pfam" id="PF13848">
    <property type="entry name" value="Thioredoxin_6"/>
    <property type="match status" value="1"/>
</dbReference>
<dbReference type="NCBIfam" id="TIGR01130">
    <property type="entry name" value="ER_PDI_fam"/>
    <property type="match status" value="1"/>
</dbReference>
<name>A0A7S0Z3J6_9CRYP</name>
<dbReference type="Pfam" id="PF00085">
    <property type="entry name" value="Thioredoxin"/>
    <property type="match status" value="2"/>
</dbReference>
<dbReference type="PANTHER" id="PTHR18929">
    <property type="entry name" value="PROTEIN DISULFIDE ISOMERASE"/>
    <property type="match status" value="1"/>
</dbReference>
<evidence type="ECO:0000256" key="1">
    <source>
        <dbReference type="ARBA" id="ARBA00001182"/>
    </source>
</evidence>
<dbReference type="SUPFAM" id="SSF52833">
    <property type="entry name" value="Thioredoxin-like"/>
    <property type="match status" value="4"/>
</dbReference>
<feature type="domain" description="Thioredoxin" evidence="14">
    <location>
        <begin position="79"/>
        <end position="204"/>
    </location>
</feature>
<dbReference type="InterPro" id="IPR013766">
    <property type="entry name" value="Thioredoxin_domain"/>
</dbReference>
<feature type="disulfide bond" description="Redox-active" evidence="11">
    <location>
        <begin position="462"/>
        <end position="465"/>
    </location>
</feature>
<keyword evidence="8 11" id="KW-1015">Disulfide bond</keyword>
<proteinExistence type="inferred from homology"/>
<evidence type="ECO:0000256" key="4">
    <source>
        <dbReference type="ARBA" id="ARBA00012723"/>
    </source>
</evidence>
<evidence type="ECO:0000256" key="6">
    <source>
        <dbReference type="ARBA" id="ARBA00022737"/>
    </source>
</evidence>
<evidence type="ECO:0000256" key="7">
    <source>
        <dbReference type="ARBA" id="ARBA00022824"/>
    </source>
</evidence>
<dbReference type="PROSITE" id="PS51257">
    <property type="entry name" value="PROKAR_LIPOPROTEIN"/>
    <property type="match status" value="1"/>
</dbReference>
<keyword evidence="6" id="KW-0677">Repeat</keyword>
<dbReference type="InterPro" id="IPR036249">
    <property type="entry name" value="Thioredoxin-like_sf"/>
</dbReference>
<dbReference type="GO" id="GO:0003756">
    <property type="term" value="F:protein disulfide isomerase activity"/>
    <property type="evidence" value="ECO:0007669"/>
    <property type="project" value="UniProtKB-EC"/>
</dbReference>
<feature type="region of interest" description="Disordered" evidence="12">
    <location>
        <begin position="52"/>
        <end position="94"/>
    </location>
</feature>
<dbReference type="CDD" id="cd02981">
    <property type="entry name" value="PDI_b_family"/>
    <property type="match status" value="1"/>
</dbReference>
<comment type="subcellular location">
    <subcellularLocation>
        <location evidence="2">Endoplasmic reticulum lumen</location>
    </subcellularLocation>
</comment>
<dbReference type="GO" id="GO:0006457">
    <property type="term" value="P:protein folding"/>
    <property type="evidence" value="ECO:0007669"/>
    <property type="project" value="TreeGrafter"/>
</dbReference>
<evidence type="ECO:0000313" key="15">
    <source>
        <dbReference type="EMBL" id="CAD8807885.1"/>
    </source>
</evidence>
<evidence type="ECO:0000256" key="3">
    <source>
        <dbReference type="ARBA" id="ARBA00006347"/>
    </source>
</evidence>
<keyword evidence="10 11" id="KW-0676">Redox-active center</keyword>
<dbReference type="InterPro" id="IPR005792">
    <property type="entry name" value="Prot_disulphide_isomerase"/>
</dbReference>
<dbReference type="PRINTS" id="PR00421">
    <property type="entry name" value="THIOREDOXIN"/>
</dbReference>
<keyword evidence="7" id="KW-0256">Endoplasmic reticulum</keyword>
<keyword evidence="5 13" id="KW-0732">Signal</keyword>
<feature type="compositionally biased region" description="Acidic residues" evidence="12">
    <location>
        <begin position="70"/>
        <end position="92"/>
    </location>
</feature>
<protein>
    <recommendedName>
        <fullName evidence="4">protein disulfide-isomerase</fullName>
        <ecNumber evidence="4">5.3.4.1</ecNumber>
    </recommendedName>
</protein>
<evidence type="ECO:0000256" key="10">
    <source>
        <dbReference type="ARBA" id="ARBA00023284"/>
    </source>
</evidence>
<dbReference type="PROSITE" id="PS51352">
    <property type="entry name" value="THIOREDOXIN_2"/>
    <property type="match status" value="2"/>
</dbReference>
<feature type="chain" id="PRO_5031387428" description="protein disulfide-isomerase" evidence="13">
    <location>
        <begin position="27"/>
        <end position="597"/>
    </location>
</feature>
<gene>
    <name evidence="15" type="ORF">HTEP1355_LOCUS21565</name>
</gene>
<comment type="similarity">
    <text evidence="3">Belongs to the protein disulfide isomerase family.</text>
</comment>
<dbReference type="InterPro" id="IPR017937">
    <property type="entry name" value="Thioredoxin_CS"/>
</dbReference>
<evidence type="ECO:0000256" key="9">
    <source>
        <dbReference type="ARBA" id="ARBA00023235"/>
    </source>
</evidence>
<dbReference type="Gene3D" id="3.40.30.10">
    <property type="entry name" value="Glutaredoxin"/>
    <property type="match status" value="4"/>
</dbReference>
<dbReference type="PROSITE" id="PS00194">
    <property type="entry name" value="THIOREDOXIN_1"/>
    <property type="match status" value="2"/>
</dbReference>
<feature type="disulfide bond" description="Redox-active" evidence="11">
    <location>
        <begin position="125"/>
        <end position="128"/>
    </location>
</feature>
<comment type="catalytic activity">
    <reaction evidence="1">
        <text>Catalyzes the rearrangement of -S-S- bonds in proteins.</text>
        <dbReference type="EC" id="5.3.4.1"/>
    </reaction>
</comment>